<dbReference type="AlphaFoldDB" id="A0AAV7A6V3"/>
<dbReference type="Proteomes" id="UP000824782">
    <property type="component" value="Unassembled WGS sequence"/>
</dbReference>
<dbReference type="GO" id="GO:0006506">
    <property type="term" value="P:GPI anchor biosynthetic process"/>
    <property type="evidence" value="ECO:0007669"/>
    <property type="project" value="InterPro"/>
</dbReference>
<dbReference type="InterPro" id="IPR019328">
    <property type="entry name" value="PIGH-H_dom"/>
</dbReference>
<dbReference type="Pfam" id="PF10181">
    <property type="entry name" value="PIG-H"/>
    <property type="match status" value="1"/>
</dbReference>
<evidence type="ECO:0000256" key="1">
    <source>
        <dbReference type="ARBA" id="ARBA00004687"/>
    </source>
</evidence>
<keyword evidence="6" id="KW-1185">Reference proteome</keyword>
<dbReference type="PANTHER" id="PTHR15231">
    <property type="entry name" value="PHOSPHATIDYLINOSITOL N-ACETYLGLUCOSAMINYLTRANSFERASE SUBUNIT H"/>
    <property type="match status" value="1"/>
</dbReference>
<evidence type="ECO:0000256" key="3">
    <source>
        <dbReference type="SAM" id="Phobius"/>
    </source>
</evidence>
<feature type="transmembrane region" description="Helical" evidence="3">
    <location>
        <begin position="40"/>
        <end position="57"/>
    </location>
</feature>
<comment type="pathway">
    <text evidence="1">Glycolipid biosynthesis; glycosylphosphatidylinositol-anchor biosynthesis.</text>
</comment>
<dbReference type="InterPro" id="IPR044215">
    <property type="entry name" value="PIG-H"/>
</dbReference>
<evidence type="ECO:0000259" key="4">
    <source>
        <dbReference type="Pfam" id="PF10181"/>
    </source>
</evidence>
<sequence>MEGKEYTDIYGNKITLQQQSYNDTCQDFTITSSKMSLRSLTTWTCSVWIVAYAVFYYTQHSAVLTAAILFSIVGLLLYLHLVKVDHESLLILGSLGIQTTSTYASGRENTVFIEMCRVQDVVINEGISMHRVNYYLCLLLKDPRNPQAGVSQVIPIFQSSQPRLDCLTEIYRSCQEILSSQRSKATS</sequence>
<feature type="transmembrane region" description="Helical" evidence="3">
    <location>
        <begin position="63"/>
        <end position="82"/>
    </location>
</feature>
<comment type="caution">
    <text evidence="5">The sequence shown here is derived from an EMBL/GenBank/DDBJ whole genome shotgun (WGS) entry which is preliminary data.</text>
</comment>
<feature type="domain" description="Phosphatidylinositol N-acetylglucosaminyltransferase subunit H conserved" evidence="4">
    <location>
        <begin position="88"/>
        <end position="157"/>
    </location>
</feature>
<dbReference type="EMBL" id="WNYA01000010">
    <property type="protein sequence ID" value="KAG8554616.1"/>
    <property type="molecule type" value="Genomic_DNA"/>
</dbReference>
<dbReference type="GO" id="GO:0000506">
    <property type="term" value="C:glycosylphosphatidylinositol-N-acetylglucosaminyltransferase (GPI-GnT) complex"/>
    <property type="evidence" value="ECO:0007669"/>
    <property type="project" value="InterPro"/>
</dbReference>
<keyword evidence="3" id="KW-0472">Membrane</keyword>
<comment type="similarity">
    <text evidence="2">Belongs to the PIGH family.</text>
</comment>
<evidence type="ECO:0000256" key="2">
    <source>
        <dbReference type="ARBA" id="ARBA00009610"/>
    </source>
</evidence>
<gene>
    <name evidence="5" type="ORF">GDO81_003848</name>
</gene>
<accession>A0AAV7A6V3</accession>
<protein>
    <recommendedName>
        <fullName evidence="4">Phosphatidylinositol N-acetylglucosaminyltransferase subunit H conserved domain-containing protein</fullName>
    </recommendedName>
</protein>
<keyword evidence="3" id="KW-0812">Transmembrane</keyword>
<dbReference type="PANTHER" id="PTHR15231:SF1">
    <property type="entry name" value="PHOSPHATIDYLINOSITOL N-ACETYLGLUCOSAMINYLTRANSFERASE SUBUNIT H"/>
    <property type="match status" value="1"/>
</dbReference>
<evidence type="ECO:0000313" key="5">
    <source>
        <dbReference type="EMBL" id="KAG8554616.1"/>
    </source>
</evidence>
<organism evidence="5 6">
    <name type="scientific">Engystomops pustulosus</name>
    <name type="common">Tungara frog</name>
    <name type="synonym">Physalaemus pustulosus</name>
    <dbReference type="NCBI Taxonomy" id="76066"/>
    <lineage>
        <taxon>Eukaryota</taxon>
        <taxon>Metazoa</taxon>
        <taxon>Chordata</taxon>
        <taxon>Craniata</taxon>
        <taxon>Vertebrata</taxon>
        <taxon>Euteleostomi</taxon>
        <taxon>Amphibia</taxon>
        <taxon>Batrachia</taxon>
        <taxon>Anura</taxon>
        <taxon>Neobatrachia</taxon>
        <taxon>Hyloidea</taxon>
        <taxon>Leptodactylidae</taxon>
        <taxon>Leiuperinae</taxon>
        <taxon>Engystomops</taxon>
    </lineage>
</organism>
<evidence type="ECO:0000313" key="6">
    <source>
        <dbReference type="Proteomes" id="UP000824782"/>
    </source>
</evidence>
<keyword evidence="3" id="KW-1133">Transmembrane helix</keyword>
<proteinExistence type="inferred from homology"/>
<reference evidence="5" key="1">
    <citation type="thesis" date="2020" institute="ProQuest LLC" country="789 East Eisenhower Parkway, Ann Arbor, MI, USA">
        <title>Comparative Genomics and Chromosome Evolution.</title>
        <authorList>
            <person name="Mudd A.B."/>
        </authorList>
    </citation>
    <scope>NUCLEOTIDE SEQUENCE</scope>
    <source>
        <strain evidence="5">237g6f4</strain>
        <tissue evidence="5">Blood</tissue>
    </source>
</reference>
<name>A0AAV7A6V3_ENGPU</name>